<evidence type="ECO:0000256" key="3">
    <source>
        <dbReference type="ARBA" id="ARBA00022722"/>
    </source>
</evidence>
<dbReference type="PANTHER" id="PTHR12801">
    <property type="entry name" value="RNA EXONUCLEASE REXO1 / RECO3 FAMILY MEMBER-RELATED"/>
    <property type="match status" value="1"/>
</dbReference>
<dbReference type="GO" id="GO:0004527">
    <property type="term" value="F:exonuclease activity"/>
    <property type="evidence" value="ECO:0007669"/>
    <property type="project" value="InterPro"/>
</dbReference>
<evidence type="ECO:0008006" key="9">
    <source>
        <dbReference type="Google" id="ProtNLM"/>
    </source>
</evidence>
<dbReference type="AlphaFoldDB" id="A0AAV1RNW2"/>
<comment type="caution">
    <text evidence="7">The sequence shown here is derived from an EMBL/GenBank/DDBJ whole genome shotgun (WGS) entry which is preliminary data.</text>
</comment>
<keyword evidence="6" id="KW-0175">Coiled coil</keyword>
<proteinExistence type="inferred from homology"/>
<dbReference type="InterPro" id="IPR012337">
    <property type="entry name" value="RNaseH-like_sf"/>
</dbReference>
<dbReference type="GO" id="GO:0005634">
    <property type="term" value="C:nucleus"/>
    <property type="evidence" value="ECO:0007669"/>
    <property type="project" value="UniProtKB-SubCell"/>
</dbReference>
<keyword evidence="8" id="KW-1185">Reference proteome</keyword>
<dbReference type="SUPFAM" id="SSF53098">
    <property type="entry name" value="Ribonuclease H-like"/>
    <property type="match status" value="1"/>
</dbReference>
<name>A0AAV1RNW2_9ROSI</name>
<protein>
    <recommendedName>
        <fullName evidence="9">Exonuclease domain-containing protein</fullName>
    </recommendedName>
</protein>
<dbReference type="InterPro" id="IPR036397">
    <property type="entry name" value="RNaseH_sf"/>
</dbReference>
<evidence type="ECO:0000256" key="2">
    <source>
        <dbReference type="ARBA" id="ARBA00006357"/>
    </source>
</evidence>
<keyword evidence="4" id="KW-0378">Hydrolase</keyword>
<feature type="coiled-coil region" evidence="6">
    <location>
        <begin position="443"/>
        <end position="492"/>
    </location>
</feature>
<keyword evidence="3" id="KW-0540">Nuclease</keyword>
<evidence type="ECO:0000256" key="5">
    <source>
        <dbReference type="ARBA" id="ARBA00023242"/>
    </source>
</evidence>
<organism evidence="7 8">
    <name type="scientific">Dovyalis caffra</name>
    <dbReference type="NCBI Taxonomy" id="77055"/>
    <lineage>
        <taxon>Eukaryota</taxon>
        <taxon>Viridiplantae</taxon>
        <taxon>Streptophyta</taxon>
        <taxon>Embryophyta</taxon>
        <taxon>Tracheophyta</taxon>
        <taxon>Spermatophyta</taxon>
        <taxon>Magnoliopsida</taxon>
        <taxon>eudicotyledons</taxon>
        <taxon>Gunneridae</taxon>
        <taxon>Pentapetalae</taxon>
        <taxon>rosids</taxon>
        <taxon>fabids</taxon>
        <taxon>Malpighiales</taxon>
        <taxon>Salicaceae</taxon>
        <taxon>Flacourtieae</taxon>
        <taxon>Dovyalis</taxon>
    </lineage>
</organism>
<evidence type="ECO:0000313" key="7">
    <source>
        <dbReference type="EMBL" id="CAK7337728.1"/>
    </source>
</evidence>
<evidence type="ECO:0000256" key="4">
    <source>
        <dbReference type="ARBA" id="ARBA00022801"/>
    </source>
</evidence>
<keyword evidence="5" id="KW-0539">Nucleus</keyword>
<dbReference type="GO" id="GO:0003676">
    <property type="term" value="F:nucleic acid binding"/>
    <property type="evidence" value="ECO:0007669"/>
    <property type="project" value="InterPro"/>
</dbReference>
<evidence type="ECO:0000313" key="8">
    <source>
        <dbReference type="Proteomes" id="UP001314170"/>
    </source>
</evidence>
<dbReference type="Proteomes" id="UP001314170">
    <property type="component" value="Unassembled WGS sequence"/>
</dbReference>
<reference evidence="7 8" key="1">
    <citation type="submission" date="2024-01" db="EMBL/GenBank/DDBJ databases">
        <authorList>
            <person name="Waweru B."/>
        </authorList>
    </citation>
    <scope>NUCLEOTIDE SEQUENCE [LARGE SCALE GENOMIC DNA]</scope>
</reference>
<comment type="subcellular location">
    <subcellularLocation>
        <location evidence="1">Nucleus</location>
    </subcellularLocation>
</comment>
<dbReference type="EMBL" id="CAWUPB010001108">
    <property type="protein sequence ID" value="CAK7337728.1"/>
    <property type="molecule type" value="Genomic_DNA"/>
</dbReference>
<sequence>MDTKLAAAPDKNVRQVLAEVVRLAQKQGRKGSQGDWKQFLNVYDRKFGSGFSDPARRSRDSLVAFLQTFNDEDGLKFVDNVLRSHSNCEMLKEIIKESPDNESPEQRLVRSTLEHPLYLSKYAFPSYEKGWVATKVRKKSKLLRCNEMLAVDCEMVLCKDGTDALVRVCVVDCNLKVKLDELVNPCKPVEDYRTEITGVTADVLDGASCSLADVQSVLGYELRKEGDPHNCLDDACAAMKLVLAKIERGVDNYIPLIEPDVKNVPETEMAKLLLHRIPVTVPREKLRILFPANYAIEIKRTLGLIMASDEVILHVNDLRNSYMILITSVAVDAVTASQYDSNCIMFVDLPLTISCLTHKVVQGVGYSVLAIFKNPEEASRAFENLNGSLEKDRSGRPQKQIAIQLDTGVSVSIRVRKMAHDNFICQVSQQKRPFEGEDSGDPKKLKIDRCEDQVKEIERLKQEVREKDLNRCDDHLKEIERLKQELKEHEFN</sequence>
<comment type="similarity">
    <text evidence="2">Belongs to the REXO1/REXO3 family.</text>
</comment>
<accession>A0AAV1RNW2</accession>
<gene>
    <name evidence="7" type="ORF">DCAF_LOCUS12766</name>
</gene>
<dbReference type="PANTHER" id="PTHR12801:SF115">
    <property type="entry name" value="FI18136P1-RELATED"/>
    <property type="match status" value="1"/>
</dbReference>
<dbReference type="Gene3D" id="3.30.420.10">
    <property type="entry name" value="Ribonuclease H-like superfamily/Ribonuclease H"/>
    <property type="match status" value="1"/>
</dbReference>
<dbReference type="InterPro" id="IPR047021">
    <property type="entry name" value="REXO1/3/4-like"/>
</dbReference>
<evidence type="ECO:0000256" key="1">
    <source>
        <dbReference type="ARBA" id="ARBA00004123"/>
    </source>
</evidence>
<evidence type="ECO:0000256" key="6">
    <source>
        <dbReference type="SAM" id="Coils"/>
    </source>
</evidence>